<dbReference type="AlphaFoldDB" id="A0A087H797"/>
<proteinExistence type="predicted"/>
<dbReference type="eggNOG" id="KOG0014">
    <property type="taxonomic scope" value="Eukaryota"/>
</dbReference>
<evidence type="ECO:0000313" key="1">
    <source>
        <dbReference type="EMBL" id="KFK37999.1"/>
    </source>
</evidence>
<evidence type="ECO:0008006" key="3">
    <source>
        <dbReference type="Google" id="ProtNLM"/>
    </source>
</evidence>
<dbReference type="SUPFAM" id="SSF55455">
    <property type="entry name" value="SRF-like"/>
    <property type="match status" value="1"/>
</dbReference>
<name>A0A087H797_ARAAL</name>
<protein>
    <recommendedName>
        <fullName evidence="3">MADS-box domain-containing protein</fullName>
    </recommendedName>
</protein>
<keyword evidence="2" id="KW-1185">Reference proteome</keyword>
<dbReference type="OrthoDB" id="1081622at2759"/>
<dbReference type="Gene3D" id="3.40.1810.10">
    <property type="entry name" value="Transcription factor, MADS-box"/>
    <property type="match status" value="1"/>
</dbReference>
<gene>
    <name evidence="1" type="ordered locus">AALP_Aa3g057100</name>
</gene>
<dbReference type="Gramene" id="KFK37999">
    <property type="protein sequence ID" value="KFK37999"/>
    <property type="gene ID" value="AALP_AA3G057100"/>
</dbReference>
<dbReference type="InterPro" id="IPR036879">
    <property type="entry name" value="TF_MADSbox_sf"/>
</dbReference>
<dbReference type="Proteomes" id="UP000029120">
    <property type="component" value="Chromosome 3"/>
</dbReference>
<dbReference type="EMBL" id="CM002871">
    <property type="protein sequence ID" value="KFK37999.1"/>
    <property type="molecule type" value="Genomic_DNA"/>
</dbReference>
<organism evidence="1 2">
    <name type="scientific">Arabis alpina</name>
    <name type="common">Alpine rock-cress</name>
    <dbReference type="NCBI Taxonomy" id="50452"/>
    <lineage>
        <taxon>Eukaryota</taxon>
        <taxon>Viridiplantae</taxon>
        <taxon>Streptophyta</taxon>
        <taxon>Embryophyta</taxon>
        <taxon>Tracheophyta</taxon>
        <taxon>Spermatophyta</taxon>
        <taxon>Magnoliopsida</taxon>
        <taxon>eudicotyledons</taxon>
        <taxon>Gunneridae</taxon>
        <taxon>Pentapetalae</taxon>
        <taxon>rosids</taxon>
        <taxon>malvids</taxon>
        <taxon>Brassicales</taxon>
        <taxon>Brassicaceae</taxon>
        <taxon>Arabideae</taxon>
        <taxon>Arabis</taxon>
    </lineage>
</organism>
<evidence type="ECO:0000313" key="2">
    <source>
        <dbReference type="Proteomes" id="UP000029120"/>
    </source>
</evidence>
<accession>A0A087H797</accession>
<dbReference type="GO" id="GO:0003677">
    <property type="term" value="F:DNA binding"/>
    <property type="evidence" value="ECO:0007669"/>
    <property type="project" value="InterPro"/>
</dbReference>
<reference evidence="2" key="1">
    <citation type="journal article" date="2015" name="Nat. Plants">
        <title>Genome expansion of Arabis alpina linked with retrotransposition and reduced symmetric DNA methylation.</title>
        <authorList>
            <person name="Willing E.M."/>
            <person name="Rawat V."/>
            <person name="Mandakova T."/>
            <person name="Maumus F."/>
            <person name="James G.V."/>
            <person name="Nordstroem K.J."/>
            <person name="Becker C."/>
            <person name="Warthmann N."/>
            <person name="Chica C."/>
            <person name="Szarzynska B."/>
            <person name="Zytnicki M."/>
            <person name="Albani M.C."/>
            <person name="Kiefer C."/>
            <person name="Bergonzi S."/>
            <person name="Castaings L."/>
            <person name="Mateos J.L."/>
            <person name="Berns M.C."/>
            <person name="Bujdoso N."/>
            <person name="Piofczyk T."/>
            <person name="de Lorenzo L."/>
            <person name="Barrero-Sicilia C."/>
            <person name="Mateos I."/>
            <person name="Piednoel M."/>
            <person name="Hagmann J."/>
            <person name="Chen-Min-Tao R."/>
            <person name="Iglesias-Fernandez R."/>
            <person name="Schuster S.C."/>
            <person name="Alonso-Blanco C."/>
            <person name="Roudier F."/>
            <person name="Carbonero P."/>
            <person name="Paz-Ares J."/>
            <person name="Davis S.J."/>
            <person name="Pecinka A."/>
            <person name="Quesneville H."/>
            <person name="Colot V."/>
            <person name="Lysak M.A."/>
            <person name="Weigel D."/>
            <person name="Coupland G."/>
            <person name="Schneeberger K."/>
        </authorList>
    </citation>
    <scope>NUCLEOTIDE SEQUENCE [LARGE SCALE GENOMIC DNA]</scope>
    <source>
        <strain evidence="2">cv. Pajares</strain>
    </source>
</reference>
<dbReference type="GO" id="GO:0046983">
    <property type="term" value="F:protein dimerization activity"/>
    <property type="evidence" value="ECO:0007669"/>
    <property type="project" value="InterPro"/>
</dbReference>
<sequence>MMKKLNELKGLCGVDACGIIFDPFNPIIPDLLPNLEQVKKVVDRFEKLPESKKQFHSMDLKGFIKHAIAKGQKHLMKMKEDNKDRLMKELMFRYVRGNMGGVSMNDNTRHDLCKYMDQYVKDLIHHREVFLKNPSFEVGESSSMAPTSMDGVMDPPAMTEPSSSSFINTPIPNSSQQTNELQAMISSYERSIHANSLANNSLNVPYFSFPQPTNNFESLISSNEIPPHVNPLGGNFLNPPNFNSDELQAMVYPYLRAEDVHSFANTSQNVPNFDSDELQAMISPYQRQEDVHSFANTSQNVAIFNSPQLTNEMLPTISSSHGPRQVNVASNPFPNSNKEVYIPVMSQDEFYYPHQSQDHDQGYVQEMLKLGEKTGFPWMDNNNNKF</sequence>
<dbReference type="OMA" id="LYHHKNV"/>